<organism evidence="3 4">
    <name type="scientific">Nonomuraea salmonea</name>
    <dbReference type="NCBI Taxonomy" id="46181"/>
    <lineage>
        <taxon>Bacteria</taxon>
        <taxon>Bacillati</taxon>
        <taxon>Actinomycetota</taxon>
        <taxon>Actinomycetes</taxon>
        <taxon>Streptosporangiales</taxon>
        <taxon>Streptosporangiaceae</taxon>
        <taxon>Nonomuraea</taxon>
    </lineage>
</organism>
<name>A0ABV5NJQ9_9ACTN</name>
<dbReference type="InterPro" id="IPR056726">
    <property type="entry name" value="DUF7824"/>
</dbReference>
<gene>
    <name evidence="3" type="ORF">ACFFR3_13495</name>
</gene>
<evidence type="ECO:0000313" key="4">
    <source>
        <dbReference type="Proteomes" id="UP001589568"/>
    </source>
</evidence>
<evidence type="ECO:0000313" key="3">
    <source>
        <dbReference type="EMBL" id="MFB9470530.1"/>
    </source>
</evidence>
<dbReference type="Pfam" id="PF25148">
    <property type="entry name" value="DUF7824"/>
    <property type="match status" value="1"/>
</dbReference>
<reference evidence="3 4" key="1">
    <citation type="submission" date="2024-09" db="EMBL/GenBank/DDBJ databases">
        <authorList>
            <person name="Sun Q."/>
            <person name="Mori K."/>
        </authorList>
    </citation>
    <scope>NUCLEOTIDE SEQUENCE [LARGE SCALE GENOMIC DNA]</scope>
    <source>
        <strain evidence="3 4">JCM 3324</strain>
    </source>
</reference>
<evidence type="ECO:0000256" key="1">
    <source>
        <dbReference type="SAM" id="MobiDB-lite"/>
    </source>
</evidence>
<feature type="region of interest" description="Disordered" evidence="1">
    <location>
        <begin position="694"/>
        <end position="729"/>
    </location>
</feature>
<sequence>MNVGEEPLATSWDAVAAAVATADPETAADLLHRLDPRAPWRPGPRGAHSPYTPSDPTPRASLGHGRHAPSGHGRYDGPFDGAYDGPFDGAQVPWDRGSHVAHQAAVTSRSQRYGRFAGEVRSRGRAEEPGDAVLLWMLGPGLAGRTAEWRAEFATLAALKLAPGPRRRGGPGQGVRTVLALLRHTGVTPPEHDPLVVAWAACTPDAAGLRADPLLDHLVPRMFDAEGVGALLRDERADPPRPRSWLAALHELAGDGRIGRDLLLDGCLRRFLRGGQPADLRFFVRLHELLQPTDDEVSRRRRAYLGLLPAAPGAVAEPVLRHVRRLGDLEAGDVTEAVRALLLRPERKLQTAGVTWLDEAAAGDPAAGLDALAPALGCAFGSESTDVQGRAVRVAVKHAKRFTAEGARAIREAMAVLPQELAETLAAVFGPDAADGPGDLDGFTPVSLPAPVEAGAFPAPVRAAYELGPCPRDDWQGAERWLAGVVHLYGHAREALTTRLTEHRPPPPGPWLDIGHWAQAIARLVTGTVVPSAADGSSPVGDERLPGLGDVPGPHLFLLRRWAEVHDALAAGTLPPYLLAEPTEGSGLLDPEMLVERLSGYERAGVEALPADLQQALLRLPRDIPPHAAAQAARLASEAGRVAARWMNGERPEPIAELIWSCRVLGGPDTATPVPGTNILPPAPPAPGVHVLPPGSPVGGDAGHSGGGGFPAGDGGERSGEAAAGESGPWQEGWACCAADTGPVLDRAHELSARLRPAGPTGLEFVDGLFSGSVAHRLRDHGGYLGWWPHLMPSDREAVAAHCVPHLMERWRRVRMETAQAQALAAAGGPPGEALALVVAYLVADRARGTAEERARPVVELAARGELDAERVGRRLALLIQRTELKPGPAFETLEAAAAFGAQREVWRIVTAFLPGFLPAPGERSHTRHTQGLVFALRAARWAGARGAVPCVAEIAQRKASNNFVREARRLHTYLT</sequence>
<comment type="caution">
    <text evidence="3">The sequence shown here is derived from an EMBL/GenBank/DDBJ whole genome shotgun (WGS) entry which is preliminary data.</text>
</comment>
<feature type="region of interest" description="Disordered" evidence="1">
    <location>
        <begin position="27"/>
        <end position="88"/>
    </location>
</feature>
<protein>
    <recommendedName>
        <fullName evidence="2">DUF7824 domain-containing protein</fullName>
    </recommendedName>
</protein>
<proteinExistence type="predicted"/>
<dbReference type="Proteomes" id="UP001589568">
    <property type="component" value="Unassembled WGS sequence"/>
</dbReference>
<dbReference type="EMBL" id="JBHMCF010000011">
    <property type="protein sequence ID" value="MFB9470530.1"/>
    <property type="molecule type" value="Genomic_DNA"/>
</dbReference>
<evidence type="ECO:0000259" key="2">
    <source>
        <dbReference type="Pfam" id="PF25148"/>
    </source>
</evidence>
<keyword evidence="4" id="KW-1185">Reference proteome</keyword>
<feature type="domain" description="DUF7824" evidence="2">
    <location>
        <begin position="557"/>
        <end position="635"/>
    </location>
</feature>
<dbReference type="RefSeq" id="WP_379483212.1">
    <property type="nucleotide sequence ID" value="NZ_JBHMCF010000011.1"/>
</dbReference>
<feature type="compositionally biased region" description="Gly residues" evidence="1">
    <location>
        <begin position="697"/>
        <end position="714"/>
    </location>
</feature>
<accession>A0ABV5NJQ9</accession>